<keyword evidence="2" id="KW-0472">Membrane</keyword>
<evidence type="ECO:0000313" key="4">
    <source>
        <dbReference type="EMBL" id="KAK1735778.1"/>
    </source>
</evidence>
<dbReference type="PANTHER" id="PTHR33829:SF2">
    <property type="entry name" value="OS04G0386700 PROTEIN"/>
    <property type="match status" value="1"/>
</dbReference>
<comment type="caution">
    <text evidence="4">The sequence shown here is derived from an EMBL/GenBank/DDBJ whole genome shotgun (WGS) entry which is preliminary data.</text>
</comment>
<feature type="transmembrane region" description="Helical" evidence="2">
    <location>
        <begin position="29"/>
        <end position="51"/>
    </location>
</feature>
<keyword evidence="2" id="KW-0812">Transmembrane</keyword>
<feature type="domain" description="DUF7733" evidence="3">
    <location>
        <begin position="52"/>
        <end position="235"/>
    </location>
</feature>
<feature type="transmembrane region" description="Helical" evidence="2">
    <location>
        <begin position="206"/>
        <end position="230"/>
    </location>
</feature>
<name>A0AAD9D7N5_9STRA</name>
<accession>A0AAD9D7N5</accession>
<dbReference type="PANTHER" id="PTHR33829">
    <property type="entry name" value="OSJNBA0044M19.10 PROTEIN"/>
    <property type="match status" value="1"/>
</dbReference>
<keyword evidence="5" id="KW-1185">Reference proteome</keyword>
<dbReference type="EMBL" id="JATAAI010000032">
    <property type="protein sequence ID" value="KAK1735778.1"/>
    <property type="molecule type" value="Genomic_DNA"/>
</dbReference>
<feature type="region of interest" description="Disordered" evidence="1">
    <location>
        <begin position="259"/>
        <end position="286"/>
    </location>
</feature>
<reference evidence="4" key="1">
    <citation type="submission" date="2023-06" db="EMBL/GenBank/DDBJ databases">
        <title>Survivors Of The Sea: Transcriptome response of Skeletonema marinoi to long-term dormancy.</title>
        <authorList>
            <person name="Pinder M.I.M."/>
            <person name="Kourtchenko O."/>
            <person name="Robertson E.K."/>
            <person name="Larsson T."/>
            <person name="Maumus F."/>
            <person name="Osuna-Cruz C.M."/>
            <person name="Vancaester E."/>
            <person name="Stenow R."/>
            <person name="Vandepoele K."/>
            <person name="Ploug H."/>
            <person name="Bruchert V."/>
            <person name="Godhe A."/>
            <person name="Topel M."/>
        </authorList>
    </citation>
    <scope>NUCLEOTIDE SEQUENCE</scope>
    <source>
        <strain evidence="4">R05AC</strain>
    </source>
</reference>
<proteinExistence type="predicted"/>
<keyword evidence="2" id="KW-1133">Transmembrane helix</keyword>
<dbReference type="AlphaFoldDB" id="A0AAD9D7N5"/>
<gene>
    <name evidence="4" type="ORF">QTG54_013484</name>
</gene>
<dbReference type="InterPro" id="IPR056635">
    <property type="entry name" value="DUF7733"/>
</dbReference>
<dbReference type="Pfam" id="PF24867">
    <property type="entry name" value="DUF7733"/>
    <property type="match status" value="1"/>
</dbReference>
<evidence type="ECO:0000313" key="5">
    <source>
        <dbReference type="Proteomes" id="UP001224775"/>
    </source>
</evidence>
<protein>
    <recommendedName>
        <fullName evidence="3">DUF7733 domain-containing protein</fullName>
    </recommendedName>
</protein>
<feature type="transmembrane region" description="Helical" evidence="2">
    <location>
        <begin position="109"/>
        <end position="132"/>
    </location>
</feature>
<evidence type="ECO:0000256" key="2">
    <source>
        <dbReference type="SAM" id="Phobius"/>
    </source>
</evidence>
<organism evidence="4 5">
    <name type="scientific">Skeletonema marinoi</name>
    <dbReference type="NCBI Taxonomy" id="267567"/>
    <lineage>
        <taxon>Eukaryota</taxon>
        <taxon>Sar</taxon>
        <taxon>Stramenopiles</taxon>
        <taxon>Ochrophyta</taxon>
        <taxon>Bacillariophyta</taxon>
        <taxon>Coscinodiscophyceae</taxon>
        <taxon>Thalassiosirophycidae</taxon>
        <taxon>Thalassiosirales</taxon>
        <taxon>Skeletonemataceae</taxon>
        <taxon>Skeletonema</taxon>
        <taxon>Skeletonema marinoi-dohrnii complex</taxon>
    </lineage>
</organism>
<sequence length="286" mass="31636">MGLLNLLVLKKVNEVQTAKAKDQLHSPPIPSFIIPGVAAQILLAALMVHTFDIPTRHMLFCILYPTYLVMANHFRFGNNIIIRQRSNHHPSNLSVVMSKIFSGSDTSWFICYMASATTVGVLLPLLTVVLAPTDVADAAISPLLVLWTQLTCETAAMLNPYVHRFIAFLAPLGFFVYRESLLVDWFSTSLASYESASASDTSSQWYTFGLILSSVNLIFWTANLFVFTLLRWAPELLADDKCESLEIEWKMMVPHQVKPNGLKKKSSSVGVGGDEQGKNTVPAKAA</sequence>
<evidence type="ECO:0000256" key="1">
    <source>
        <dbReference type="SAM" id="MobiDB-lite"/>
    </source>
</evidence>
<dbReference type="Proteomes" id="UP001224775">
    <property type="component" value="Unassembled WGS sequence"/>
</dbReference>
<evidence type="ECO:0000259" key="3">
    <source>
        <dbReference type="Pfam" id="PF24867"/>
    </source>
</evidence>